<sequence>MDARQASPRGAASTNRYSCAVCLEAHAIEPVVTACGHLYCWQCLYRWLDAGHNRCPVCSARVDRNEVTPLYASDERDGELEKLARRPRRRVPRGR</sequence>
<dbReference type="SMART" id="SM00184">
    <property type="entry name" value="RING"/>
    <property type="match status" value="1"/>
</dbReference>
<reference evidence="14 15" key="1">
    <citation type="submission" date="2024-03" db="EMBL/GenBank/DDBJ databases">
        <title>Aureococcus anophagefferens CCMP1851 and Kratosvirus quantuckense: Draft genome of a second virus-susceptible host strain in the model system.</title>
        <authorList>
            <person name="Chase E."/>
            <person name="Truchon A.R."/>
            <person name="Schepens W."/>
            <person name="Wilhelm S.W."/>
        </authorList>
    </citation>
    <scope>NUCLEOTIDE SEQUENCE [LARGE SCALE GENOMIC DNA]</scope>
    <source>
        <strain evidence="14 15">CCMP1851</strain>
    </source>
</reference>
<evidence type="ECO:0000256" key="3">
    <source>
        <dbReference type="ARBA" id="ARBA00004906"/>
    </source>
</evidence>
<feature type="compositionally biased region" description="Basic residues" evidence="12">
    <location>
        <begin position="85"/>
        <end position="95"/>
    </location>
</feature>
<keyword evidence="8" id="KW-0833">Ubl conjugation pathway</keyword>
<dbReference type="PANTHER" id="PTHR12313">
    <property type="entry name" value="E3 UBIQUITIN-PROTEIN LIGASE RNF5-RELATED"/>
    <property type="match status" value="1"/>
</dbReference>
<evidence type="ECO:0000256" key="9">
    <source>
        <dbReference type="ARBA" id="ARBA00022833"/>
    </source>
</evidence>
<gene>
    <name evidence="14" type="primary">RNF5</name>
    <name evidence="14" type="ORF">SO694_00038214</name>
</gene>
<dbReference type="Pfam" id="PF13639">
    <property type="entry name" value="zf-RING_2"/>
    <property type="match status" value="1"/>
</dbReference>
<comment type="catalytic activity">
    <reaction evidence="1">
        <text>S-ubiquitinyl-[E2 ubiquitin-conjugating enzyme]-L-cysteine + [acceptor protein]-L-lysine = [E2 ubiquitin-conjugating enzyme]-L-cysteine + N(6)-ubiquitinyl-[acceptor protein]-L-lysine.</text>
        <dbReference type="EC" id="2.3.2.27"/>
    </reaction>
</comment>
<dbReference type="EMBL" id="JBBJCI010000363">
    <property type="protein sequence ID" value="KAK7233244.1"/>
    <property type="molecule type" value="Genomic_DNA"/>
</dbReference>
<dbReference type="InterPro" id="IPR013083">
    <property type="entry name" value="Znf_RING/FYVE/PHD"/>
</dbReference>
<organism evidence="14 15">
    <name type="scientific">Aureococcus anophagefferens</name>
    <name type="common">Harmful bloom alga</name>
    <dbReference type="NCBI Taxonomy" id="44056"/>
    <lineage>
        <taxon>Eukaryota</taxon>
        <taxon>Sar</taxon>
        <taxon>Stramenopiles</taxon>
        <taxon>Ochrophyta</taxon>
        <taxon>Pelagophyceae</taxon>
        <taxon>Pelagomonadales</taxon>
        <taxon>Pelagomonadaceae</taxon>
        <taxon>Aureococcus</taxon>
    </lineage>
</organism>
<keyword evidence="6" id="KW-0479">Metal-binding</keyword>
<dbReference type="InterPro" id="IPR045103">
    <property type="entry name" value="RNF5/RNF185-like"/>
</dbReference>
<dbReference type="EC" id="2.3.2.27" evidence="4"/>
<dbReference type="SUPFAM" id="SSF57850">
    <property type="entry name" value="RING/U-box"/>
    <property type="match status" value="1"/>
</dbReference>
<feature type="domain" description="RING-type" evidence="13">
    <location>
        <begin position="19"/>
        <end position="59"/>
    </location>
</feature>
<comment type="pathway">
    <text evidence="3">Protein modification; protein ubiquitination.</text>
</comment>
<evidence type="ECO:0000313" key="14">
    <source>
        <dbReference type="EMBL" id="KAK7233244.1"/>
    </source>
</evidence>
<keyword evidence="9" id="KW-0862">Zinc</keyword>
<dbReference type="Gene3D" id="3.30.40.10">
    <property type="entry name" value="Zinc/RING finger domain, C3HC4 (zinc finger)"/>
    <property type="match status" value="1"/>
</dbReference>
<dbReference type="InterPro" id="IPR017907">
    <property type="entry name" value="Znf_RING_CS"/>
</dbReference>
<evidence type="ECO:0000256" key="7">
    <source>
        <dbReference type="ARBA" id="ARBA00022771"/>
    </source>
</evidence>
<dbReference type="Proteomes" id="UP001363151">
    <property type="component" value="Unassembled WGS sequence"/>
</dbReference>
<evidence type="ECO:0000256" key="5">
    <source>
        <dbReference type="ARBA" id="ARBA00022679"/>
    </source>
</evidence>
<proteinExistence type="predicted"/>
<evidence type="ECO:0000256" key="1">
    <source>
        <dbReference type="ARBA" id="ARBA00000900"/>
    </source>
</evidence>
<keyword evidence="7 11" id="KW-0863">Zinc-finger</keyword>
<evidence type="ECO:0000256" key="11">
    <source>
        <dbReference type="PROSITE-ProRule" id="PRU00175"/>
    </source>
</evidence>
<evidence type="ECO:0000256" key="8">
    <source>
        <dbReference type="ARBA" id="ARBA00022786"/>
    </source>
</evidence>
<protein>
    <recommendedName>
        <fullName evidence="4">RING-type E3 ubiquitin transferase</fullName>
        <ecNumber evidence="4">2.3.2.27</ecNumber>
    </recommendedName>
</protein>
<keyword evidence="15" id="KW-1185">Reference proteome</keyword>
<feature type="region of interest" description="Disordered" evidence="12">
    <location>
        <begin position="76"/>
        <end position="95"/>
    </location>
</feature>
<evidence type="ECO:0000313" key="15">
    <source>
        <dbReference type="Proteomes" id="UP001363151"/>
    </source>
</evidence>
<evidence type="ECO:0000256" key="6">
    <source>
        <dbReference type="ARBA" id="ARBA00022723"/>
    </source>
</evidence>
<dbReference type="InterPro" id="IPR001841">
    <property type="entry name" value="Znf_RING"/>
</dbReference>
<keyword evidence="5" id="KW-0808">Transferase</keyword>
<keyword evidence="10" id="KW-0472">Membrane</keyword>
<evidence type="ECO:0000256" key="4">
    <source>
        <dbReference type="ARBA" id="ARBA00012483"/>
    </source>
</evidence>
<evidence type="ECO:0000256" key="2">
    <source>
        <dbReference type="ARBA" id="ARBA00004308"/>
    </source>
</evidence>
<accession>A0ABR1FLZ7</accession>
<dbReference type="PROSITE" id="PS00518">
    <property type="entry name" value="ZF_RING_1"/>
    <property type="match status" value="1"/>
</dbReference>
<comment type="subcellular location">
    <subcellularLocation>
        <location evidence="2">Endomembrane system</location>
    </subcellularLocation>
</comment>
<evidence type="ECO:0000256" key="12">
    <source>
        <dbReference type="SAM" id="MobiDB-lite"/>
    </source>
</evidence>
<evidence type="ECO:0000256" key="10">
    <source>
        <dbReference type="ARBA" id="ARBA00023136"/>
    </source>
</evidence>
<comment type="caution">
    <text evidence="14">The sequence shown here is derived from an EMBL/GenBank/DDBJ whole genome shotgun (WGS) entry which is preliminary data.</text>
</comment>
<dbReference type="PROSITE" id="PS50089">
    <property type="entry name" value="ZF_RING_2"/>
    <property type="match status" value="1"/>
</dbReference>
<evidence type="ECO:0000259" key="13">
    <source>
        <dbReference type="PROSITE" id="PS50089"/>
    </source>
</evidence>
<name>A0ABR1FLZ7_AURAN</name>